<feature type="transmembrane region" description="Helical" evidence="13">
    <location>
        <begin position="46"/>
        <end position="63"/>
    </location>
</feature>
<dbReference type="PANTHER" id="PTHR30529">
    <property type="entry name" value="CYTOCHROME B561"/>
    <property type="match status" value="1"/>
</dbReference>
<comment type="similarity">
    <text evidence="12">Belongs to the cytochrome b561 family.</text>
</comment>
<organism evidence="15 16">
    <name type="scientific">Aliiroseovarius salicola</name>
    <dbReference type="NCBI Taxonomy" id="3009082"/>
    <lineage>
        <taxon>Bacteria</taxon>
        <taxon>Pseudomonadati</taxon>
        <taxon>Pseudomonadota</taxon>
        <taxon>Alphaproteobacteria</taxon>
        <taxon>Rhodobacterales</taxon>
        <taxon>Paracoccaceae</taxon>
        <taxon>Aliiroseovarius</taxon>
    </lineage>
</organism>
<dbReference type="EMBL" id="JAQIIO010000004">
    <property type="protein sequence ID" value="MDA5094303.1"/>
    <property type="molecule type" value="Genomic_DNA"/>
</dbReference>
<feature type="transmembrane region" description="Helical" evidence="13">
    <location>
        <begin position="142"/>
        <end position="161"/>
    </location>
</feature>
<evidence type="ECO:0000256" key="8">
    <source>
        <dbReference type="ARBA" id="ARBA00022982"/>
    </source>
</evidence>
<keyword evidence="8" id="KW-0249">Electron transport</keyword>
<keyword evidence="5" id="KW-0349">Heme</keyword>
<feature type="transmembrane region" description="Helical" evidence="13">
    <location>
        <begin position="7"/>
        <end position="26"/>
    </location>
</feature>
<evidence type="ECO:0000256" key="12">
    <source>
        <dbReference type="ARBA" id="ARBA00037975"/>
    </source>
</evidence>
<keyword evidence="6 13" id="KW-0812">Transmembrane</keyword>
<accession>A0ABT4W1C6</accession>
<evidence type="ECO:0000256" key="2">
    <source>
        <dbReference type="ARBA" id="ARBA00004651"/>
    </source>
</evidence>
<evidence type="ECO:0000256" key="7">
    <source>
        <dbReference type="ARBA" id="ARBA00022723"/>
    </source>
</evidence>
<keyword evidence="9 13" id="KW-1133">Transmembrane helix</keyword>
<keyword evidence="16" id="KW-1185">Reference proteome</keyword>
<evidence type="ECO:0000313" key="15">
    <source>
        <dbReference type="EMBL" id="MDA5094303.1"/>
    </source>
</evidence>
<dbReference type="Gene3D" id="1.20.950.20">
    <property type="entry name" value="Transmembrane di-heme cytochromes, Chain C"/>
    <property type="match status" value="1"/>
</dbReference>
<feature type="transmembrane region" description="Helical" evidence="13">
    <location>
        <begin position="90"/>
        <end position="109"/>
    </location>
</feature>
<evidence type="ECO:0000256" key="9">
    <source>
        <dbReference type="ARBA" id="ARBA00022989"/>
    </source>
</evidence>
<reference evidence="15 16" key="1">
    <citation type="submission" date="2023-01" db="EMBL/GenBank/DDBJ databases">
        <authorList>
            <person name="Yoon J.-W."/>
        </authorList>
    </citation>
    <scope>NUCLEOTIDE SEQUENCE [LARGE SCALE GENOMIC DNA]</scope>
    <source>
        <strain evidence="15 16">KMU-50</strain>
    </source>
</reference>
<evidence type="ECO:0000313" key="16">
    <source>
        <dbReference type="Proteomes" id="UP001528040"/>
    </source>
</evidence>
<dbReference type="InterPro" id="IPR011577">
    <property type="entry name" value="Cyt_b561_bac/Ni-Hgenase"/>
</dbReference>
<comment type="caution">
    <text evidence="15">The sequence shown here is derived from an EMBL/GenBank/DDBJ whole genome shotgun (WGS) entry which is preliminary data.</text>
</comment>
<dbReference type="InterPro" id="IPR052168">
    <property type="entry name" value="Cytochrome_b561_oxidase"/>
</dbReference>
<dbReference type="InterPro" id="IPR016174">
    <property type="entry name" value="Di-haem_cyt_TM"/>
</dbReference>
<evidence type="ECO:0000256" key="5">
    <source>
        <dbReference type="ARBA" id="ARBA00022617"/>
    </source>
</evidence>
<evidence type="ECO:0000256" key="1">
    <source>
        <dbReference type="ARBA" id="ARBA00001970"/>
    </source>
</evidence>
<dbReference type="SUPFAM" id="SSF81342">
    <property type="entry name" value="Transmembrane di-heme cytochromes"/>
    <property type="match status" value="1"/>
</dbReference>
<dbReference type="Pfam" id="PF01292">
    <property type="entry name" value="Ni_hydr_CYTB"/>
    <property type="match status" value="1"/>
</dbReference>
<evidence type="ECO:0000256" key="6">
    <source>
        <dbReference type="ARBA" id="ARBA00022692"/>
    </source>
</evidence>
<dbReference type="Proteomes" id="UP001528040">
    <property type="component" value="Unassembled WGS sequence"/>
</dbReference>
<keyword evidence="10" id="KW-0408">Iron</keyword>
<keyword evidence="11 13" id="KW-0472">Membrane</keyword>
<evidence type="ECO:0000256" key="3">
    <source>
        <dbReference type="ARBA" id="ARBA00022448"/>
    </source>
</evidence>
<feature type="domain" description="Cytochrome b561 bacterial/Ni-hydrogenase" evidence="14">
    <location>
        <begin position="4"/>
        <end position="169"/>
    </location>
</feature>
<evidence type="ECO:0000256" key="10">
    <source>
        <dbReference type="ARBA" id="ARBA00023004"/>
    </source>
</evidence>
<evidence type="ECO:0000256" key="13">
    <source>
        <dbReference type="SAM" id="Phobius"/>
    </source>
</evidence>
<protein>
    <submittedName>
        <fullName evidence="15">Cytochrome b/b6 domain-containing protein</fullName>
    </submittedName>
</protein>
<dbReference type="PANTHER" id="PTHR30529:SF1">
    <property type="entry name" value="CYTOCHROME B561 HOMOLOG 2"/>
    <property type="match status" value="1"/>
</dbReference>
<keyword evidence="7" id="KW-0479">Metal-binding</keyword>
<keyword evidence="3" id="KW-0813">Transport</keyword>
<keyword evidence="4" id="KW-1003">Cell membrane</keyword>
<comment type="subcellular location">
    <subcellularLocation>
        <location evidence="2">Cell membrane</location>
        <topology evidence="2">Multi-pass membrane protein</topology>
    </subcellularLocation>
</comment>
<evidence type="ECO:0000256" key="11">
    <source>
        <dbReference type="ARBA" id="ARBA00023136"/>
    </source>
</evidence>
<dbReference type="RefSeq" id="WP_271054007.1">
    <property type="nucleotide sequence ID" value="NZ_JAQIIO010000004.1"/>
</dbReference>
<proteinExistence type="inferred from homology"/>
<sequence length="176" mass="19645">MTQRYALLFRLIHWAMALIVLTMLAFGQKFAGEMPVAERQFSLMGHSSLGVLLVGLLSLRLIMRLTGMAKRPEHSIAPWQKLASRTVQTGLYALMVLLPITGFLTARVHELPVTPFGLFSISTSDPATFEAIRDWHMLGTKLLMVLLVLHIGAALMHRFVLRDGVMGSMSLFRPKS</sequence>
<evidence type="ECO:0000259" key="14">
    <source>
        <dbReference type="Pfam" id="PF01292"/>
    </source>
</evidence>
<comment type="cofactor">
    <cofactor evidence="1">
        <name>heme b</name>
        <dbReference type="ChEBI" id="CHEBI:60344"/>
    </cofactor>
</comment>
<gene>
    <name evidence="15" type="ORF">O2N63_09395</name>
</gene>
<evidence type="ECO:0000256" key="4">
    <source>
        <dbReference type="ARBA" id="ARBA00022475"/>
    </source>
</evidence>
<name>A0ABT4W1C6_9RHOB</name>